<keyword evidence="10" id="KW-1185">Reference proteome</keyword>
<comment type="similarity">
    <text evidence="7">Belongs to the binding-protein-dependent transport system permease family.</text>
</comment>
<dbReference type="CDD" id="cd06261">
    <property type="entry name" value="TM_PBP2"/>
    <property type="match status" value="1"/>
</dbReference>
<comment type="subcellular location">
    <subcellularLocation>
        <location evidence="1 7">Cell membrane</location>
        <topology evidence="1 7">Multi-pass membrane protein</topology>
    </subcellularLocation>
</comment>
<evidence type="ECO:0000256" key="5">
    <source>
        <dbReference type="ARBA" id="ARBA00022989"/>
    </source>
</evidence>
<evidence type="ECO:0000313" key="10">
    <source>
        <dbReference type="Proteomes" id="UP001198200"/>
    </source>
</evidence>
<dbReference type="InterPro" id="IPR051322">
    <property type="entry name" value="AA_ABC_Transporter_Permease"/>
</dbReference>
<dbReference type="PANTHER" id="PTHR30450">
    <property type="entry name" value="ABC TRANSPORTER PERMEASE"/>
    <property type="match status" value="1"/>
</dbReference>
<evidence type="ECO:0000256" key="6">
    <source>
        <dbReference type="ARBA" id="ARBA00023136"/>
    </source>
</evidence>
<feature type="transmembrane region" description="Helical" evidence="7">
    <location>
        <begin position="57"/>
        <end position="80"/>
    </location>
</feature>
<dbReference type="RefSeq" id="WP_227102531.1">
    <property type="nucleotide sequence ID" value="NZ_JAJEQN010000041.1"/>
</dbReference>
<gene>
    <name evidence="9" type="ORF">LKD48_13440</name>
</gene>
<evidence type="ECO:0000256" key="1">
    <source>
        <dbReference type="ARBA" id="ARBA00004651"/>
    </source>
</evidence>
<keyword evidence="5 7" id="KW-1133">Transmembrane helix</keyword>
<feature type="transmembrane region" description="Helical" evidence="7">
    <location>
        <begin position="22"/>
        <end position="45"/>
    </location>
</feature>
<keyword evidence="3" id="KW-1003">Cell membrane</keyword>
<evidence type="ECO:0000256" key="4">
    <source>
        <dbReference type="ARBA" id="ARBA00022692"/>
    </source>
</evidence>
<evidence type="ECO:0000256" key="7">
    <source>
        <dbReference type="RuleBase" id="RU363032"/>
    </source>
</evidence>
<reference evidence="9 10" key="1">
    <citation type="submission" date="2021-10" db="EMBL/GenBank/DDBJ databases">
        <title>Anaerobic single-cell dispensing facilitates the cultivation of human gut bacteria.</title>
        <authorList>
            <person name="Afrizal A."/>
        </authorList>
    </citation>
    <scope>NUCLEOTIDE SEQUENCE [LARGE SCALE GENOMIC DNA]</scope>
    <source>
        <strain evidence="9 10">CLA-AA-H224</strain>
    </source>
</reference>
<dbReference type="GO" id="GO:0048473">
    <property type="term" value="P:D-methionine transmembrane transport"/>
    <property type="evidence" value="ECO:0007669"/>
    <property type="project" value="TreeGrafter"/>
</dbReference>
<dbReference type="GO" id="GO:0005886">
    <property type="term" value="C:plasma membrane"/>
    <property type="evidence" value="ECO:0007669"/>
    <property type="project" value="UniProtKB-SubCell"/>
</dbReference>
<sequence length="174" mass="18693">MALEEFLGISNDKLLTSFAETLYMVGIALIIVTIVAFVLAIVLIFTRKGGLYQNVVIYNIINVIINIVRSTPFVVLLVAIMPVTKFLIGTRIGATAAIVPLTVNAIPLLTRLFENSLLDTGNGILEAALAMGATPLQLVTKFILPESLGSVIKFLGENPGLAPGMKPRNIFLNL</sequence>
<feature type="domain" description="ABC transmembrane type-1" evidence="8">
    <location>
        <begin position="18"/>
        <end position="174"/>
    </location>
</feature>
<proteinExistence type="inferred from homology"/>
<evidence type="ECO:0000259" key="8">
    <source>
        <dbReference type="PROSITE" id="PS50928"/>
    </source>
</evidence>
<protein>
    <submittedName>
        <fullName evidence="9">ABC transporter permease subunit</fullName>
    </submittedName>
</protein>
<keyword evidence="6 7" id="KW-0472">Membrane</keyword>
<dbReference type="EMBL" id="JAJEQN010000041">
    <property type="protein sequence ID" value="MCC2222618.1"/>
    <property type="molecule type" value="Genomic_DNA"/>
</dbReference>
<evidence type="ECO:0000256" key="2">
    <source>
        <dbReference type="ARBA" id="ARBA00022448"/>
    </source>
</evidence>
<dbReference type="InterPro" id="IPR000515">
    <property type="entry name" value="MetI-like"/>
</dbReference>
<dbReference type="Pfam" id="PF00528">
    <property type="entry name" value="BPD_transp_1"/>
    <property type="match status" value="1"/>
</dbReference>
<evidence type="ECO:0000313" key="9">
    <source>
        <dbReference type="EMBL" id="MCC2222618.1"/>
    </source>
</evidence>
<comment type="caution">
    <text evidence="9">The sequence shown here is derived from an EMBL/GenBank/DDBJ whole genome shotgun (WGS) entry which is preliminary data.</text>
</comment>
<evidence type="ECO:0000256" key="3">
    <source>
        <dbReference type="ARBA" id="ARBA00022475"/>
    </source>
</evidence>
<dbReference type="Gene3D" id="1.10.3720.10">
    <property type="entry name" value="MetI-like"/>
    <property type="match status" value="1"/>
</dbReference>
<dbReference type="PANTHER" id="PTHR30450:SF14">
    <property type="entry name" value="TRANSPORTER, PERMEASE PROTEIN, PUTATIVE-RELATED"/>
    <property type="match status" value="1"/>
</dbReference>
<dbReference type="InterPro" id="IPR035906">
    <property type="entry name" value="MetI-like_sf"/>
</dbReference>
<keyword evidence="4 7" id="KW-0812">Transmembrane</keyword>
<keyword evidence="2 7" id="KW-0813">Transport</keyword>
<name>A0AAE3E5J1_9FIRM</name>
<dbReference type="AlphaFoldDB" id="A0AAE3E5J1"/>
<dbReference type="Proteomes" id="UP001198200">
    <property type="component" value="Unassembled WGS sequence"/>
</dbReference>
<accession>A0AAE3E5J1</accession>
<organism evidence="9 10">
    <name type="scientific">Anthropogastromicrobium aceti</name>
    <dbReference type="NCBI Taxonomy" id="2981768"/>
    <lineage>
        <taxon>Bacteria</taxon>
        <taxon>Bacillati</taxon>
        <taxon>Bacillota</taxon>
        <taxon>Clostridia</taxon>
        <taxon>Lachnospirales</taxon>
        <taxon>Lachnospiraceae</taxon>
        <taxon>Anthropogastromicrobium</taxon>
    </lineage>
</organism>
<dbReference type="SUPFAM" id="SSF161098">
    <property type="entry name" value="MetI-like"/>
    <property type="match status" value="1"/>
</dbReference>
<dbReference type="PROSITE" id="PS50928">
    <property type="entry name" value="ABC_TM1"/>
    <property type="match status" value="1"/>
</dbReference>